<dbReference type="AlphaFoldDB" id="H1W4I0"/>
<accession>H1W4I0</accession>
<dbReference type="Gene3D" id="3.10.350.10">
    <property type="entry name" value="LysM domain"/>
    <property type="match status" value="1"/>
</dbReference>
<dbReference type="Proteomes" id="UP000007174">
    <property type="component" value="Unassembled WGS sequence"/>
</dbReference>
<name>H1W4I0_COLHI</name>
<dbReference type="InterPro" id="IPR018392">
    <property type="entry name" value="LysM"/>
</dbReference>
<dbReference type="STRING" id="759273.H1W4I0"/>
<dbReference type="InterPro" id="IPR036779">
    <property type="entry name" value="LysM_dom_sf"/>
</dbReference>
<feature type="domain" description="LysM" evidence="1">
    <location>
        <begin position="6"/>
        <end position="53"/>
    </location>
</feature>
<proteinExistence type="predicted"/>
<evidence type="ECO:0000313" key="3">
    <source>
        <dbReference type="Proteomes" id="UP000007174"/>
    </source>
</evidence>
<organism evidence="2 3">
    <name type="scientific">Colletotrichum higginsianum (strain IMI 349063)</name>
    <name type="common">Crucifer anthracnose fungus</name>
    <dbReference type="NCBI Taxonomy" id="759273"/>
    <lineage>
        <taxon>Eukaryota</taxon>
        <taxon>Fungi</taxon>
        <taxon>Dikarya</taxon>
        <taxon>Ascomycota</taxon>
        <taxon>Pezizomycotina</taxon>
        <taxon>Sordariomycetes</taxon>
        <taxon>Hypocreomycetidae</taxon>
        <taxon>Glomerellales</taxon>
        <taxon>Glomerellaceae</taxon>
        <taxon>Colletotrichum</taxon>
        <taxon>Colletotrichum destructivum species complex</taxon>
    </lineage>
</organism>
<dbReference type="CDD" id="cd00118">
    <property type="entry name" value="LysM"/>
    <property type="match status" value="1"/>
</dbReference>
<dbReference type="HOGENOM" id="CLU_2637949_0_0_1"/>
<dbReference type="VEuPathDB" id="FungiDB:CH63R_11394"/>
<reference evidence="3" key="1">
    <citation type="journal article" date="2012" name="Nat. Genet.">
        <title>Lifestyle transitions in plant pathogenic Colletotrichum fungi deciphered by genome and transcriptome analyses.</title>
        <authorList>
            <person name="O'Connell R.J."/>
            <person name="Thon M.R."/>
            <person name="Hacquard S."/>
            <person name="Amyotte S.G."/>
            <person name="Kleemann J."/>
            <person name="Torres M.F."/>
            <person name="Damm U."/>
            <person name="Buiate E.A."/>
            <person name="Epstein L."/>
            <person name="Alkan N."/>
            <person name="Altmueller J."/>
            <person name="Alvarado-Balderrama L."/>
            <person name="Bauser C.A."/>
            <person name="Becker C."/>
            <person name="Birren B.W."/>
            <person name="Chen Z."/>
            <person name="Choi J."/>
            <person name="Crouch J.A."/>
            <person name="Duvick J.P."/>
            <person name="Farman M.A."/>
            <person name="Gan P."/>
            <person name="Heiman D."/>
            <person name="Henrissat B."/>
            <person name="Howard R.J."/>
            <person name="Kabbage M."/>
            <person name="Koch C."/>
            <person name="Kracher B."/>
            <person name="Kubo Y."/>
            <person name="Law A.D."/>
            <person name="Lebrun M.-H."/>
            <person name="Lee Y.-H."/>
            <person name="Miyara I."/>
            <person name="Moore N."/>
            <person name="Neumann U."/>
            <person name="Nordstroem K."/>
            <person name="Panaccione D.G."/>
            <person name="Panstruga R."/>
            <person name="Place M."/>
            <person name="Proctor R.H."/>
            <person name="Prusky D."/>
            <person name="Rech G."/>
            <person name="Reinhardt R."/>
            <person name="Rollins J.A."/>
            <person name="Rounsley S."/>
            <person name="Schardl C.L."/>
            <person name="Schwartz D.C."/>
            <person name="Shenoy N."/>
            <person name="Shirasu K."/>
            <person name="Sikhakolli U.R."/>
            <person name="Stueber K."/>
            <person name="Sukno S.A."/>
            <person name="Sweigard J.A."/>
            <person name="Takano Y."/>
            <person name="Takahara H."/>
            <person name="Trail F."/>
            <person name="van der Does H.C."/>
            <person name="Voll L.M."/>
            <person name="Will I."/>
            <person name="Young S."/>
            <person name="Zeng Q."/>
            <person name="Zhang J."/>
            <person name="Zhou S."/>
            <person name="Dickman M.B."/>
            <person name="Schulze-Lefert P."/>
            <person name="Ver Loren van Themaat E."/>
            <person name="Ma L.-J."/>
            <person name="Vaillancourt L.J."/>
        </authorList>
    </citation>
    <scope>NUCLEOTIDE SEQUENCE [LARGE SCALE GENOMIC DNA]</scope>
    <source>
        <strain evidence="3">IMI 349063</strain>
    </source>
</reference>
<sequence length="77" mass="8909">MPEQCKVHFVEPDDSCESLADKYGATPKDLAEWNPLMYIQCDDFVYSKPTYICVGKPEKSAQVPWSQKQLHIPRFDD</sequence>
<dbReference type="SUPFAM" id="SSF54106">
    <property type="entry name" value="LysM domain"/>
    <property type="match status" value="1"/>
</dbReference>
<evidence type="ECO:0000259" key="1">
    <source>
        <dbReference type="PROSITE" id="PS51782"/>
    </source>
</evidence>
<protein>
    <recommendedName>
        <fullName evidence="1">LysM domain-containing protein</fullName>
    </recommendedName>
</protein>
<gene>
    <name evidence="2" type="ORF">CH063_15801</name>
</gene>
<dbReference type="EMBL" id="CACQ02009670">
    <property type="protein sequence ID" value="CCF47393.1"/>
    <property type="molecule type" value="Genomic_DNA"/>
</dbReference>
<dbReference type="Pfam" id="PF01476">
    <property type="entry name" value="LysM"/>
    <property type="match status" value="1"/>
</dbReference>
<evidence type="ECO:0000313" key="2">
    <source>
        <dbReference type="EMBL" id="CCF47393.1"/>
    </source>
</evidence>
<dbReference type="PROSITE" id="PS51782">
    <property type="entry name" value="LYSM"/>
    <property type="match status" value="1"/>
</dbReference>